<dbReference type="InterPro" id="IPR001849">
    <property type="entry name" value="PH_domain"/>
</dbReference>
<dbReference type="InterPro" id="IPR051707">
    <property type="entry name" value="PI-Interact_SigTrans_Reg"/>
</dbReference>
<evidence type="ECO:0000313" key="3">
    <source>
        <dbReference type="EMBL" id="KPV74007.1"/>
    </source>
</evidence>
<feature type="region of interest" description="Disordered" evidence="1">
    <location>
        <begin position="184"/>
        <end position="237"/>
    </location>
</feature>
<dbReference type="SMART" id="SM00233">
    <property type="entry name" value="PH"/>
    <property type="match status" value="1"/>
</dbReference>
<dbReference type="AlphaFoldDB" id="A0A0P9GKS4"/>
<protein>
    <recommendedName>
        <fullName evidence="2">PH domain-containing protein</fullName>
    </recommendedName>
</protein>
<dbReference type="RefSeq" id="XP_018270056.1">
    <property type="nucleotide sequence ID" value="XM_018414580.1"/>
</dbReference>
<gene>
    <name evidence="3" type="ORF">RHOBADRAFT_45303</name>
</gene>
<dbReference type="Gene3D" id="2.30.29.30">
    <property type="entry name" value="Pleckstrin-homology domain (PH domain)/Phosphotyrosine-binding domain (PTB)"/>
    <property type="match status" value="1"/>
</dbReference>
<dbReference type="GeneID" id="28975028"/>
<dbReference type="Pfam" id="PF00169">
    <property type="entry name" value="PH"/>
    <property type="match status" value="1"/>
</dbReference>
<dbReference type="InterPro" id="IPR011993">
    <property type="entry name" value="PH-like_dom_sf"/>
</dbReference>
<sequence length="347" mass="35987">MPSATTSGSDTLASVPELPFAHALAGSTSAPPLGSTPGRTRDRSGSSATRLSVSPSVAGGGVGASGLSAVSSSEEDEPLYVEAQRVVPGTAAAQGQGALGAPFVAAPAQQQQVQQVQQPAPPQQVDDPNKVILSGYLTKQGKRKNWRKRWFVLQSGMLMYSKSHMDTKHARQIPLSSIVDAIEAPSHPHYPSSPSLSGPPSSPLSPPTSSSTSSPHDTAPTSSSSSSGGPTPDNTFKIITPSRTFLVCAPSEEDEIKWLAALQCLVARRTAQALQPPPPPAAATPATAPAPAQQAPEVVRRPSQPQRPTAHGRQRSVTDAARQAVRDVERRFHPGSYSHGQPGAAAA</sequence>
<dbReference type="Proteomes" id="UP000053890">
    <property type="component" value="Unassembled WGS sequence"/>
</dbReference>
<organism evidence="3 4">
    <name type="scientific">Rhodotorula graminis (strain WP1)</name>
    <dbReference type="NCBI Taxonomy" id="578459"/>
    <lineage>
        <taxon>Eukaryota</taxon>
        <taxon>Fungi</taxon>
        <taxon>Dikarya</taxon>
        <taxon>Basidiomycota</taxon>
        <taxon>Pucciniomycotina</taxon>
        <taxon>Microbotryomycetes</taxon>
        <taxon>Sporidiobolales</taxon>
        <taxon>Sporidiobolaceae</taxon>
        <taxon>Rhodotorula</taxon>
    </lineage>
</organism>
<dbReference type="SUPFAM" id="SSF50729">
    <property type="entry name" value="PH domain-like"/>
    <property type="match status" value="1"/>
</dbReference>
<dbReference type="PANTHER" id="PTHR14336">
    <property type="entry name" value="TANDEM PH DOMAIN CONTAINING PROTEIN"/>
    <property type="match status" value="1"/>
</dbReference>
<evidence type="ECO:0000259" key="2">
    <source>
        <dbReference type="PROSITE" id="PS50003"/>
    </source>
</evidence>
<dbReference type="EMBL" id="KQ474081">
    <property type="protein sequence ID" value="KPV74007.1"/>
    <property type="molecule type" value="Genomic_DNA"/>
</dbReference>
<feature type="compositionally biased region" description="Low complexity" evidence="1">
    <location>
        <begin position="283"/>
        <end position="296"/>
    </location>
</feature>
<dbReference type="STRING" id="578459.A0A0P9GKS4"/>
<dbReference type="PROSITE" id="PS50003">
    <property type="entry name" value="PH_DOMAIN"/>
    <property type="match status" value="1"/>
</dbReference>
<keyword evidence="4" id="KW-1185">Reference proteome</keyword>
<dbReference type="OrthoDB" id="2157866at2759"/>
<accession>A0A0P9GKS4</accession>
<feature type="compositionally biased region" description="Low complexity" evidence="1">
    <location>
        <begin position="185"/>
        <end position="199"/>
    </location>
</feature>
<name>A0A0P9GKS4_RHOGW</name>
<evidence type="ECO:0000256" key="1">
    <source>
        <dbReference type="SAM" id="MobiDB-lite"/>
    </source>
</evidence>
<reference evidence="3 4" key="1">
    <citation type="journal article" date="2015" name="Front. Microbiol.">
        <title>Genome sequence of the plant growth promoting endophytic yeast Rhodotorula graminis WP1.</title>
        <authorList>
            <person name="Firrincieli A."/>
            <person name="Otillar R."/>
            <person name="Salamov A."/>
            <person name="Schmutz J."/>
            <person name="Khan Z."/>
            <person name="Redman R.S."/>
            <person name="Fleck N.D."/>
            <person name="Lindquist E."/>
            <person name="Grigoriev I.V."/>
            <person name="Doty S.L."/>
        </authorList>
    </citation>
    <scope>NUCLEOTIDE SEQUENCE [LARGE SCALE GENOMIC DNA]</scope>
    <source>
        <strain evidence="3 4">WP1</strain>
    </source>
</reference>
<feature type="compositionally biased region" description="Low complexity" evidence="1">
    <location>
        <begin position="207"/>
        <end position="232"/>
    </location>
</feature>
<feature type="region of interest" description="Disordered" evidence="1">
    <location>
        <begin position="271"/>
        <end position="347"/>
    </location>
</feature>
<dbReference type="PANTHER" id="PTHR14336:SF8">
    <property type="entry name" value="PROTEIN OPY1"/>
    <property type="match status" value="1"/>
</dbReference>
<proteinExistence type="predicted"/>
<feature type="region of interest" description="Disordered" evidence="1">
    <location>
        <begin position="23"/>
        <end position="74"/>
    </location>
</feature>
<evidence type="ECO:0000313" key="4">
    <source>
        <dbReference type="Proteomes" id="UP000053890"/>
    </source>
</evidence>
<feature type="domain" description="PH" evidence="2">
    <location>
        <begin position="130"/>
        <end position="267"/>
    </location>
</feature>